<protein>
    <submittedName>
        <fullName evidence="1">Uncharacterized protein</fullName>
    </submittedName>
</protein>
<gene>
    <name evidence="1" type="primary">ORF215084</name>
</gene>
<sequence>MRSMWMKHNCRQCNMLRCVCLESLLHTHNISQLFGNINIRNGNVTAGTDENKISYC</sequence>
<accession>A0A0B7BXV8</accession>
<organism evidence="1">
    <name type="scientific">Arion vulgaris</name>
    <dbReference type="NCBI Taxonomy" id="1028688"/>
    <lineage>
        <taxon>Eukaryota</taxon>
        <taxon>Metazoa</taxon>
        <taxon>Spiralia</taxon>
        <taxon>Lophotrochozoa</taxon>
        <taxon>Mollusca</taxon>
        <taxon>Gastropoda</taxon>
        <taxon>Heterobranchia</taxon>
        <taxon>Euthyneura</taxon>
        <taxon>Panpulmonata</taxon>
        <taxon>Eupulmonata</taxon>
        <taxon>Stylommatophora</taxon>
        <taxon>Helicina</taxon>
        <taxon>Arionoidea</taxon>
        <taxon>Arionidae</taxon>
        <taxon>Arion</taxon>
    </lineage>
</organism>
<name>A0A0B7BXV8_9EUPU</name>
<feature type="non-terminal residue" evidence="1">
    <location>
        <position position="56"/>
    </location>
</feature>
<dbReference type="AlphaFoldDB" id="A0A0B7BXV8"/>
<dbReference type="EMBL" id="HACG01050351">
    <property type="protein sequence ID" value="CEK97216.1"/>
    <property type="molecule type" value="Transcribed_RNA"/>
</dbReference>
<proteinExistence type="predicted"/>
<evidence type="ECO:0000313" key="1">
    <source>
        <dbReference type="EMBL" id="CEK97216.1"/>
    </source>
</evidence>
<reference evidence="1" key="1">
    <citation type="submission" date="2014-12" db="EMBL/GenBank/DDBJ databases">
        <title>Insight into the proteome of Arion vulgaris.</title>
        <authorList>
            <person name="Aradska J."/>
            <person name="Bulat T."/>
            <person name="Smidak R."/>
            <person name="Sarate P."/>
            <person name="Gangsoo J."/>
            <person name="Sialana F."/>
            <person name="Bilban M."/>
            <person name="Lubec G."/>
        </authorList>
    </citation>
    <scope>NUCLEOTIDE SEQUENCE</scope>
    <source>
        <tissue evidence="1">Skin</tissue>
    </source>
</reference>